<evidence type="ECO:0000313" key="8">
    <source>
        <dbReference type="Proteomes" id="UP000429211"/>
    </source>
</evidence>
<keyword evidence="3" id="KW-0520">NAD</keyword>
<dbReference type="GO" id="GO:0070403">
    <property type="term" value="F:NAD+ binding"/>
    <property type="evidence" value="ECO:0007669"/>
    <property type="project" value="InterPro"/>
</dbReference>
<dbReference type="Proteomes" id="UP000429211">
    <property type="component" value="Unassembled WGS sequence"/>
</dbReference>
<dbReference type="Pfam" id="PF01370">
    <property type="entry name" value="Epimerase"/>
    <property type="match status" value="1"/>
</dbReference>
<name>A0A6N2QYW2_9BIFI</name>
<dbReference type="InterPro" id="IPR001509">
    <property type="entry name" value="Epimerase_deHydtase"/>
</dbReference>
<organism evidence="7">
    <name type="scientific">Bifidobacterium dentium</name>
    <dbReference type="NCBI Taxonomy" id="1689"/>
    <lineage>
        <taxon>Bacteria</taxon>
        <taxon>Bacillati</taxon>
        <taxon>Actinomycetota</taxon>
        <taxon>Actinomycetes</taxon>
        <taxon>Bifidobacteriales</taxon>
        <taxon>Bifidobacteriaceae</taxon>
        <taxon>Bifidobacterium</taxon>
    </lineage>
</organism>
<dbReference type="PANTHER" id="PTHR43078:SF6">
    <property type="entry name" value="UDP-GLUCURONIC ACID DECARBOXYLASE 1"/>
    <property type="match status" value="1"/>
</dbReference>
<sequence>MPDQRLQSRLYQDDLSHCAALPIDWSRLNGKTIAVSGATGMIGTFLIDVLMRKNAEADFRCDVIAIGRNAERIRARFPYVGGEYFHVAQMDVSVPGACPELPADIVVHLASTTHPRAYATEPVATITSNIIGLKNLLDYACSNDASRHGDGIDFVFASSVEVYGQNRGDVERFDERYCGYIDANTLRAGYPEAKRLGESLCQAYREQYGVRPVIPRIARTYGPTLHADDSKALSQFIHRGLAGEDIILKSEGTQRYSYAYVGDTVTGLLYCMMQGKAGEAYNIADSASDCRLRDLAALVAEYCGVEVRFELPDEVESKGYSKATLALMDGGKLAGLGWKAKYPIRQGIERTLHMMRNAG</sequence>
<dbReference type="GO" id="GO:0008460">
    <property type="term" value="F:dTDP-glucose 4,6-dehydratase activity"/>
    <property type="evidence" value="ECO:0007669"/>
    <property type="project" value="UniProtKB-EC"/>
</dbReference>
<evidence type="ECO:0000256" key="3">
    <source>
        <dbReference type="ARBA" id="ARBA00023027"/>
    </source>
</evidence>
<dbReference type="EMBL" id="WDPD01000009">
    <property type="protein sequence ID" value="KAB7460258.1"/>
    <property type="molecule type" value="Genomic_DNA"/>
</dbReference>
<comment type="cofactor">
    <cofactor evidence="1">
        <name>NAD(+)</name>
        <dbReference type="ChEBI" id="CHEBI:57540"/>
    </cofactor>
</comment>
<dbReference type="RefSeq" id="WP_129880083.1">
    <property type="nucleotide sequence ID" value="NZ_CACRSP010000001.1"/>
</dbReference>
<dbReference type="GO" id="GO:0005737">
    <property type="term" value="C:cytoplasm"/>
    <property type="evidence" value="ECO:0007669"/>
    <property type="project" value="TreeGrafter"/>
</dbReference>
<reference evidence="7" key="2">
    <citation type="submission" date="2019-11" db="EMBL/GenBank/DDBJ databases">
        <authorList>
            <person name="Feng L."/>
        </authorList>
    </citation>
    <scope>NUCLEOTIDE SEQUENCE</scope>
    <source>
        <strain evidence="7">BdentiumLFYP24</strain>
    </source>
</reference>
<dbReference type="GO" id="GO:0042732">
    <property type="term" value="P:D-xylose metabolic process"/>
    <property type="evidence" value="ECO:0007669"/>
    <property type="project" value="InterPro"/>
</dbReference>
<evidence type="ECO:0000313" key="6">
    <source>
        <dbReference type="EMBL" id="KAB7460258.1"/>
    </source>
</evidence>
<dbReference type="GO" id="GO:0048040">
    <property type="term" value="F:UDP-glucuronate decarboxylase activity"/>
    <property type="evidence" value="ECO:0007669"/>
    <property type="project" value="TreeGrafter"/>
</dbReference>
<gene>
    <name evidence="7" type="primary">rfbB</name>
    <name evidence="7" type="ORF">BDLFYP24_00066</name>
    <name evidence="6" type="ORF">GBB04_08265</name>
</gene>
<dbReference type="PANTHER" id="PTHR43078">
    <property type="entry name" value="UDP-GLUCURONIC ACID DECARBOXYLASE-RELATED"/>
    <property type="match status" value="1"/>
</dbReference>
<dbReference type="AlphaFoldDB" id="A0A6N2QYW2"/>
<dbReference type="InterPro" id="IPR036291">
    <property type="entry name" value="NAD(P)-bd_dom_sf"/>
</dbReference>
<evidence type="ECO:0000313" key="7">
    <source>
        <dbReference type="EMBL" id="VYS72955.1"/>
    </source>
</evidence>
<accession>A0A6N2QYW2</accession>
<proteinExistence type="predicted"/>
<evidence type="ECO:0000256" key="1">
    <source>
        <dbReference type="ARBA" id="ARBA00001911"/>
    </source>
</evidence>
<protein>
    <submittedName>
        <fullName evidence="6">NAD-dependent epimerase/dehydratase family protein</fullName>
    </submittedName>
    <submittedName>
        <fullName evidence="7">dTDP-glucose 4,6-dehydratase</fullName>
        <ecNumber evidence="7">4.2.1.46</ecNumber>
    </submittedName>
</protein>
<evidence type="ECO:0000259" key="5">
    <source>
        <dbReference type="Pfam" id="PF01370"/>
    </source>
</evidence>
<dbReference type="EC" id="4.2.1.46" evidence="7"/>
<feature type="domain" description="NAD-dependent epimerase/dehydratase" evidence="5">
    <location>
        <begin position="33"/>
        <end position="284"/>
    </location>
</feature>
<dbReference type="InterPro" id="IPR044516">
    <property type="entry name" value="UXS-like"/>
</dbReference>
<reference evidence="6 8" key="1">
    <citation type="journal article" date="2019" name="Nat. Med.">
        <title>A library of human gut bacterial isolates paired with longitudinal multiomics data enables mechanistic microbiome research.</title>
        <authorList>
            <person name="Poyet M."/>
            <person name="Groussin M."/>
            <person name="Gibbons S.M."/>
            <person name="Avila-Pacheco J."/>
            <person name="Jiang X."/>
            <person name="Kearney S.M."/>
            <person name="Perrotta A.R."/>
            <person name="Berdy B."/>
            <person name="Zhao S."/>
            <person name="Lieberman T.D."/>
            <person name="Swanson P.K."/>
            <person name="Smith M."/>
            <person name="Roesemann S."/>
            <person name="Alexander J.E."/>
            <person name="Rich S.A."/>
            <person name="Livny J."/>
            <person name="Vlamakis H."/>
            <person name="Clish C."/>
            <person name="Bullock K."/>
            <person name="Deik A."/>
            <person name="Scott J."/>
            <person name="Pierce K.A."/>
            <person name="Xavier R.J."/>
            <person name="Alm E.J."/>
        </authorList>
    </citation>
    <scope>NUCLEOTIDE SEQUENCE [LARGE SCALE GENOMIC DNA]</scope>
    <source>
        <strain evidence="6 8">BIOML-A2</strain>
    </source>
</reference>
<dbReference type="Gene3D" id="3.40.50.720">
    <property type="entry name" value="NAD(P)-binding Rossmann-like Domain"/>
    <property type="match status" value="1"/>
</dbReference>
<evidence type="ECO:0000256" key="2">
    <source>
        <dbReference type="ARBA" id="ARBA00022793"/>
    </source>
</evidence>
<keyword evidence="2" id="KW-0210">Decarboxylase</keyword>
<dbReference type="SUPFAM" id="SSF51735">
    <property type="entry name" value="NAD(P)-binding Rossmann-fold domains"/>
    <property type="match status" value="1"/>
</dbReference>
<keyword evidence="4 7" id="KW-0456">Lyase</keyword>
<evidence type="ECO:0000256" key="4">
    <source>
        <dbReference type="ARBA" id="ARBA00023239"/>
    </source>
</evidence>
<dbReference type="EMBL" id="CACRSP010000001">
    <property type="protein sequence ID" value="VYS72955.1"/>
    <property type="molecule type" value="Genomic_DNA"/>
</dbReference>